<dbReference type="GO" id="GO:0022008">
    <property type="term" value="P:neurogenesis"/>
    <property type="evidence" value="ECO:0007669"/>
    <property type="project" value="TreeGrafter"/>
</dbReference>
<dbReference type="GO" id="GO:0005737">
    <property type="term" value="C:cytoplasm"/>
    <property type="evidence" value="ECO:0007669"/>
    <property type="project" value="TreeGrafter"/>
</dbReference>
<evidence type="ECO:0000256" key="1">
    <source>
        <dbReference type="ARBA" id="ARBA00022801"/>
    </source>
</evidence>
<feature type="transmembrane region" description="Helical" evidence="5">
    <location>
        <begin position="152"/>
        <end position="172"/>
    </location>
</feature>
<dbReference type="GO" id="GO:0046340">
    <property type="term" value="P:diacylglycerol catabolic process"/>
    <property type="evidence" value="ECO:0007669"/>
    <property type="project" value="TreeGrafter"/>
</dbReference>
<evidence type="ECO:0000256" key="2">
    <source>
        <dbReference type="ARBA" id="ARBA00022963"/>
    </source>
</evidence>
<dbReference type="GO" id="GO:0005886">
    <property type="term" value="C:plasma membrane"/>
    <property type="evidence" value="ECO:0007669"/>
    <property type="project" value="TreeGrafter"/>
</dbReference>
<evidence type="ECO:0000313" key="6">
    <source>
        <dbReference type="EnsemblMetazoa" id="ACOM026479-PA.1"/>
    </source>
</evidence>
<dbReference type="EnsemblMetazoa" id="ACOM026479-RA">
    <property type="protein sequence ID" value="ACOM026479-PA.1"/>
    <property type="gene ID" value="ACOM026479"/>
</dbReference>
<keyword evidence="5" id="KW-1133">Transmembrane helix</keyword>
<protein>
    <submittedName>
        <fullName evidence="6">Uncharacterized protein</fullName>
    </submittedName>
</protein>
<dbReference type="VEuPathDB" id="VectorBase:ACON2_033924"/>
<dbReference type="AlphaFoldDB" id="A0A8W7P6K7"/>
<evidence type="ECO:0000256" key="5">
    <source>
        <dbReference type="SAM" id="Phobius"/>
    </source>
</evidence>
<dbReference type="Proteomes" id="UP000075882">
    <property type="component" value="Unassembled WGS sequence"/>
</dbReference>
<evidence type="ECO:0000256" key="4">
    <source>
        <dbReference type="SAM" id="MobiDB-lite"/>
    </source>
</evidence>
<evidence type="ECO:0000256" key="3">
    <source>
        <dbReference type="ARBA" id="ARBA00023098"/>
    </source>
</evidence>
<proteinExistence type="predicted"/>
<dbReference type="PANTHER" id="PTHR45792">
    <property type="entry name" value="DIACYLGLYCEROL LIPASE HOMOLOG-RELATED"/>
    <property type="match status" value="1"/>
</dbReference>
<organism evidence="6">
    <name type="scientific">Anopheles coluzzii</name>
    <name type="common">African malaria mosquito</name>
    <dbReference type="NCBI Taxonomy" id="1518534"/>
    <lineage>
        <taxon>Eukaryota</taxon>
        <taxon>Metazoa</taxon>
        <taxon>Ecdysozoa</taxon>
        <taxon>Arthropoda</taxon>
        <taxon>Hexapoda</taxon>
        <taxon>Insecta</taxon>
        <taxon>Pterygota</taxon>
        <taxon>Neoptera</taxon>
        <taxon>Endopterygota</taxon>
        <taxon>Diptera</taxon>
        <taxon>Nematocera</taxon>
        <taxon>Culicoidea</taxon>
        <taxon>Culicidae</taxon>
        <taxon>Anophelinae</taxon>
        <taxon>Anopheles</taxon>
    </lineage>
</organism>
<keyword evidence="3" id="KW-0443">Lipid metabolism</keyword>
<feature type="region of interest" description="Disordered" evidence="4">
    <location>
        <begin position="14"/>
        <end position="49"/>
    </location>
</feature>
<keyword evidence="5" id="KW-0472">Membrane</keyword>
<dbReference type="GO" id="GO:0004806">
    <property type="term" value="F:triacylglycerol lipase activity"/>
    <property type="evidence" value="ECO:0007669"/>
    <property type="project" value="TreeGrafter"/>
</dbReference>
<dbReference type="InterPro" id="IPR052214">
    <property type="entry name" value="DAG_Lipase-Related"/>
</dbReference>
<sequence length="240" mass="26634">LQCKVKEKVEEEETLGSLGSPHCNPPCPWQRTDGRGHNNRAVAQPIDPKRGGGAGRLGLISCVTSTYWNVTEECGEDAVPVRIYLVGTIVLISVNILLLVILVNRSAQGSITEVHKRRLVAPLLVIKILLILPETGLNVLGTMWAFCGTFESIVLFNWVVFALIIFGLAIVFDPLGSAKYKNGRDTNDNGPTESAIHRKVSKLWFRRFRWAFCCLRRDEFGHEAFTQVASLLSALFRGTD</sequence>
<keyword evidence="2" id="KW-0442">Lipid degradation</keyword>
<dbReference type="PANTHER" id="PTHR45792:SF2">
    <property type="entry name" value="DIACYLGLYCEROL LIPASE-BETA"/>
    <property type="match status" value="1"/>
</dbReference>
<feature type="transmembrane region" description="Helical" evidence="5">
    <location>
        <begin position="83"/>
        <end position="103"/>
    </location>
</feature>
<accession>A0A8W7P6K7</accession>
<reference evidence="6" key="1">
    <citation type="submission" date="2022-08" db="UniProtKB">
        <authorList>
            <consortium name="EnsemblMetazoa"/>
        </authorList>
    </citation>
    <scope>IDENTIFICATION</scope>
</reference>
<keyword evidence="1" id="KW-0378">Hydrolase</keyword>
<name>A0A8W7P6K7_ANOCL</name>
<feature type="transmembrane region" description="Helical" evidence="5">
    <location>
        <begin position="124"/>
        <end position="146"/>
    </location>
</feature>
<dbReference type="GO" id="GO:0019369">
    <property type="term" value="P:arachidonate metabolic process"/>
    <property type="evidence" value="ECO:0007669"/>
    <property type="project" value="TreeGrafter"/>
</dbReference>
<keyword evidence="5" id="KW-0812">Transmembrane</keyword>